<name>A0A7R9FDH5_9NEOP</name>
<organism evidence="1">
    <name type="scientific">Timema bartmani</name>
    <dbReference type="NCBI Taxonomy" id="61472"/>
    <lineage>
        <taxon>Eukaryota</taxon>
        <taxon>Metazoa</taxon>
        <taxon>Ecdysozoa</taxon>
        <taxon>Arthropoda</taxon>
        <taxon>Hexapoda</taxon>
        <taxon>Insecta</taxon>
        <taxon>Pterygota</taxon>
        <taxon>Neoptera</taxon>
        <taxon>Polyneoptera</taxon>
        <taxon>Phasmatodea</taxon>
        <taxon>Timematodea</taxon>
        <taxon>Timematoidea</taxon>
        <taxon>Timematidae</taxon>
        <taxon>Timema</taxon>
    </lineage>
</organism>
<gene>
    <name evidence="1" type="ORF">TBIB3V08_LOCUS12856</name>
</gene>
<reference evidence="1" key="1">
    <citation type="submission" date="2020-11" db="EMBL/GenBank/DDBJ databases">
        <authorList>
            <person name="Tran Van P."/>
        </authorList>
    </citation>
    <scope>NUCLEOTIDE SEQUENCE</scope>
</reference>
<accession>A0A7R9FDH5</accession>
<dbReference type="EMBL" id="OD576469">
    <property type="protein sequence ID" value="CAD7450586.1"/>
    <property type="molecule type" value="Genomic_DNA"/>
</dbReference>
<dbReference type="AlphaFoldDB" id="A0A7R9FDH5"/>
<evidence type="ECO:0000313" key="1">
    <source>
        <dbReference type="EMBL" id="CAD7450586.1"/>
    </source>
</evidence>
<protein>
    <submittedName>
        <fullName evidence="1">Uncharacterized protein</fullName>
    </submittedName>
</protein>
<sequence length="68" mass="8135">MHNADQLADWCMNHLCTNYNKLCKMSPKLLKGLHPENQEYLCEHRWPPVWSVYSLTQVPVAMEEMKRF</sequence>
<proteinExistence type="predicted"/>